<accession>A0A927RCX0</accession>
<organism evidence="2 3">
    <name type="scientific">Sporosarcina limicola</name>
    <dbReference type="NCBI Taxonomy" id="34101"/>
    <lineage>
        <taxon>Bacteria</taxon>
        <taxon>Bacillati</taxon>
        <taxon>Bacillota</taxon>
        <taxon>Bacilli</taxon>
        <taxon>Bacillales</taxon>
        <taxon>Caryophanaceae</taxon>
        <taxon>Sporosarcina</taxon>
    </lineage>
</organism>
<dbReference type="RefSeq" id="WP_192598553.1">
    <property type="nucleotide sequence ID" value="NZ_JADBEL010000008.1"/>
</dbReference>
<feature type="domain" description="Thoeris anti-defense 2-like" evidence="1">
    <location>
        <begin position="1"/>
        <end position="75"/>
    </location>
</feature>
<comment type="caution">
    <text evidence="2">The sequence shown here is derived from an EMBL/GenBank/DDBJ whole genome shotgun (WGS) entry which is preliminary data.</text>
</comment>
<evidence type="ECO:0000313" key="2">
    <source>
        <dbReference type="EMBL" id="MBE1554805.1"/>
    </source>
</evidence>
<dbReference type="AlphaFoldDB" id="A0A927RCX0"/>
<proteinExistence type="predicted"/>
<dbReference type="EMBL" id="JADBEL010000008">
    <property type="protein sequence ID" value="MBE1554805.1"/>
    <property type="molecule type" value="Genomic_DNA"/>
</dbReference>
<reference evidence="2" key="1">
    <citation type="submission" date="2020-10" db="EMBL/GenBank/DDBJ databases">
        <title>Genomic Encyclopedia of Type Strains, Phase IV (KMG-IV): sequencing the most valuable type-strain genomes for metagenomic binning, comparative biology and taxonomic classification.</title>
        <authorList>
            <person name="Goeker M."/>
        </authorList>
    </citation>
    <scope>NUCLEOTIDE SEQUENCE</scope>
    <source>
        <strain evidence="2">DSM 13886</strain>
    </source>
</reference>
<keyword evidence="3" id="KW-1185">Reference proteome</keyword>
<dbReference type="Pfam" id="PF11195">
    <property type="entry name" value="Tad2-like"/>
    <property type="match status" value="1"/>
</dbReference>
<name>A0A927RCX0_9BACL</name>
<protein>
    <recommendedName>
        <fullName evidence="1">Thoeris anti-defense 2-like domain-containing protein</fullName>
    </recommendedName>
</protein>
<dbReference type="Proteomes" id="UP000658225">
    <property type="component" value="Unassembled WGS sequence"/>
</dbReference>
<evidence type="ECO:0000259" key="1">
    <source>
        <dbReference type="Pfam" id="PF11195"/>
    </source>
</evidence>
<dbReference type="InterPro" id="IPR021361">
    <property type="entry name" value="Tad2-like_dom"/>
</dbReference>
<gene>
    <name evidence="2" type="ORF">H4683_001883</name>
</gene>
<evidence type="ECO:0000313" key="3">
    <source>
        <dbReference type="Proteomes" id="UP000658225"/>
    </source>
</evidence>
<sequence length="76" mass="8401">MNFGQAIEALKARQKVARKGWNGKGMWLALIPAGNAEFKGYSMQNCIGMKTADNNMQPGWLASQADILAEDWEVVE</sequence>